<evidence type="ECO:0000256" key="4">
    <source>
        <dbReference type="ARBA" id="ARBA00023163"/>
    </source>
</evidence>
<evidence type="ECO:0000256" key="3">
    <source>
        <dbReference type="ARBA" id="ARBA00023082"/>
    </source>
</evidence>
<dbReference type="GO" id="GO:0003677">
    <property type="term" value="F:DNA binding"/>
    <property type="evidence" value="ECO:0007669"/>
    <property type="project" value="InterPro"/>
</dbReference>
<evidence type="ECO:0000313" key="8">
    <source>
        <dbReference type="Proteomes" id="UP000706891"/>
    </source>
</evidence>
<dbReference type="RefSeq" id="WP_205103615.1">
    <property type="nucleotide sequence ID" value="NZ_JACJJG010000011.1"/>
</dbReference>
<dbReference type="PANTHER" id="PTHR43133">
    <property type="entry name" value="RNA POLYMERASE ECF-TYPE SIGMA FACTO"/>
    <property type="match status" value="1"/>
</dbReference>
<gene>
    <name evidence="7" type="ORF">H6A34_04010</name>
</gene>
<comment type="similarity">
    <text evidence="1">Belongs to the sigma-70 factor family. ECF subfamily.</text>
</comment>
<dbReference type="Gene3D" id="1.10.1740.10">
    <property type="match status" value="1"/>
</dbReference>
<reference evidence="7" key="2">
    <citation type="journal article" date="2021" name="Sci. Rep.">
        <title>The distribution of antibiotic resistance genes in chicken gut microbiota commensals.</title>
        <authorList>
            <person name="Juricova H."/>
            <person name="Matiasovicova J."/>
            <person name="Kubasova T."/>
            <person name="Cejkova D."/>
            <person name="Rychlik I."/>
        </authorList>
    </citation>
    <scope>NUCLEOTIDE SEQUENCE</scope>
    <source>
        <strain evidence="7">An824</strain>
    </source>
</reference>
<dbReference type="PANTHER" id="PTHR43133:SF46">
    <property type="entry name" value="RNA POLYMERASE SIGMA-70 FACTOR ECF SUBFAMILY"/>
    <property type="match status" value="1"/>
</dbReference>
<evidence type="ECO:0000256" key="2">
    <source>
        <dbReference type="ARBA" id="ARBA00023015"/>
    </source>
</evidence>
<organism evidence="7 8">
    <name type="scientific">Marseilla massiliensis</name>
    <dbReference type="NCBI Taxonomy" id="1841864"/>
    <lineage>
        <taxon>Bacteria</taxon>
        <taxon>Pseudomonadati</taxon>
        <taxon>Bacteroidota</taxon>
        <taxon>Bacteroidia</taxon>
        <taxon>Bacteroidales</taxon>
        <taxon>Prevotellaceae</taxon>
        <taxon>Marseilla</taxon>
    </lineage>
</organism>
<dbReference type="InterPro" id="IPR013325">
    <property type="entry name" value="RNA_pol_sigma_r2"/>
</dbReference>
<dbReference type="InterPro" id="IPR014284">
    <property type="entry name" value="RNA_pol_sigma-70_dom"/>
</dbReference>
<dbReference type="AlphaFoldDB" id="A0A938WTT7"/>
<dbReference type="GO" id="GO:0006352">
    <property type="term" value="P:DNA-templated transcription initiation"/>
    <property type="evidence" value="ECO:0007669"/>
    <property type="project" value="InterPro"/>
</dbReference>
<dbReference type="EMBL" id="JACJJG010000011">
    <property type="protein sequence ID" value="MBM6673039.1"/>
    <property type="molecule type" value="Genomic_DNA"/>
</dbReference>
<evidence type="ECO:0000256" key="1">
    <source>
        <dbReference type="ARBA" id="ARBA00010641"/>
    </source>
</evidence>
<dbReference type="InterPro" id="IPR036388">
    <property type="entry name" value="WH-like_DNA-bd_sf"/>
</dbReference>
<dbReference type="Proteomes" id="UP000706891">
    <property type="component" value="Unassembled WGS sequence"/>
</dbReference>
<sequence length="187" mass="21154">MAGNGGYKESELVNLAARGNNAAIKVIYDTYVGYLSAVCARYIADEDDRKDVLQECFIRIFTSLDKFDYRGEGSLKAWMIRIVVNESLRFLKKSTSYDFIGHEETLPDIADEPEVEGIPDDVINDMILSLPTGYRTVFNLYVFEQKSHKEIGAMMNIGESSSASQFSRAKALLAKRIKEYKTIHKND</sequence>
<comment type="caution">
    <text evidence="7">The sequence shown here is derived from an EMBL/GenBank/DDBJ whole genome shotgun (WGS) entry which is preliminary data.</text>
</comment>
<evidence type="ECO:0000259" key="6">
    <source>
        <dbReference type="Pfam" id="PF08281"/>
    </source>
</evidence>
<dbReference type="InterPro" id="IPR013249">
    <property type="entry name" value="RNA_pol_sigma70_r4_t2"/>
</dbReference>
<keyword evidence="8" id="KW-1185">Reference proteome</keyword>
<feature type="domain" description="RNA polymerase sigma factor 70 region 4 type 2" evidence="6">
    <location>
        <begin position="123"/>
        <end position="173"/>
    </location>
</feature>
<dbReference type="NCBIfam" id="TIGR02937">
    <property type="entry name" value="sigma70-ECF"/>
    <property type="match status" value="1"/>
</dbReference>
<keyword evidence="2" id="KW-0805">Transcription regulation</keyword>
<dbReference type="InterPro" id="IPR039425">
    <property type="entry name" value="RNA_pol_sigma-70-like"/>
</dbReference>
<reference evidence="7" key="1">
    <citation type="submission" date="2020-08" db="EMBL/GenBank/DDBJ databases">
        <authorList>
            <person name="Cejkova D."/>
            <person name="Kubasova T."/>
            <person name="Jahodarova E."/>
            <person name="Rychlik I."/>
        </authorList>
    </citation>
    <scope>NUCLEOTIDE SEQUENCE</scope>
    <source>
        <strain evidence="7">An824</strain>
    </source>
</reference>
<name>A0A938WTT7_9BACT</name>
<keyword evidence="3" id="KW-0731">Sigma factor</keyword>
<dbReference type="CDD" id="cd06171">
    <property type="entry name" value="Sigma70_r4"/>
    <property type="match status" value="1"/>
</dbReference>
<proteinExistence type="inferred from homology"/>
<dbReference type="InterPro" id="IPR013324">
    <property type="entry name" value="RNA_pol_sigma_r3/r4-like"/>
</dbReference>
<dbReference type="Pfam" id="PF04542">
    <property type="entry name" value="Sigma70_r2"/>
    <property type="match status" value="1"/>
</dbReference>
<dbReference type="Pfam" id="PF08281">
    <property type="entry name" value="Sigma70_r4_2"/>
    <property type="match status" value="1"/>
</dbReference>
<dbReference type="SUPFAM" id="SSF88659">
    <property type="entry name" value="Sigma3 and sigma4 domains of RNA polymerase sigma factors"/>
    <property type="match status" value="1"/>
</dbReference>
<protein>
    <submittedName>
        <fullName evidence="7">RNA polymerase sigma factor</fullName>
    </submittedName>
</protein>
<evidence type="ECO:0000259" key="5">
    <source>
        <dbReference type="Pfam" id="PF04542"/>
    </source>
</evidence>
<dbReference type="GO" id="GO:0016987">
    <property type="term" value="F:sigma factor activity"/>
    <property type="evidence" value="ECO:0007669"/>
    <property type="project" value="UniProtKB-KW"/>
</dbReference>
<dbReference type="InterPro" id="IPR007627">
    <property type="entry name" value="RNA_pol_sigma70_r2"/>
</dbReference>
<evidence type="ECO:0000313" key="7">
    <source>
        <dbReference type="EMBL" id="MBM6673039.1"/>
    </source>
</evidence>
<dbReference type="Gene3D" id="1.10.10.10">
    <property type="entry name" value="Winged helix-like DNA-binding domain superfamily/Winged helix DNA-binding domain"/>
    <property type="match status" value="1"/>
</dbReference>
<feature type="domain" description="RNA polymerase sigma-70 region 2" evidence="5">
    <location>
        <begin position="28"/>
        <end position="94"/>
    </location>
</feature>
<dbReference type="SUPFAM" id="SSF88946">
    <property type="entry name" value="Sigma2 domain of RNA polymerase sigma factors"/>
    <property type="match status" value="1"/>
</dbReference>
<accession>A0A938WTT7</accession>
<keyword evidence="4" id="KW-0804">Transcription</keyword>